<organism evidence="1 2">
    <name type="scientific">Bacteriophage DSS3_VP1</name>
    <dbReference type="NCBI Taxonomy" id="2664196"/>
    <lineage>
        <taxon>Viruses</taxon>
        <taxon>Duplodnaviria</taxon>
        <taxon>Heunggongvirae</taxon>
        <taxon>Uroviricota</taxon>
        <taxon>Caudoviricetes</taxon>
        <taxon>Naomviridae</taxon>
        <taxon>Noahvirus</taxon>
        <taxon>Noahvirus arc</taxon>
    </lineage>
</organism>
<proteinExistence type="predicted"/>
<dbReference type="EMBL" id="MN602266">
    <property type="protein sequence ID" value="QGH74602.1"/>
    <property type="molecule type" value="Genomic_DNA"/>
</dbReference>
<evidence type="ECO:0000313" key="1">
    <source>
        <dbReference type="EMBL" id="QGH74602.1"/>
    </source>
</evidence>
<evidence type="ECO:0000313" key="2">
    <source>
        <dbReference type="Proteomes" id="UP000594402"/>
    </source>
</evidence>
<keyword evidence="2" id="KW-1185">Reference proteome</keyword>
<name>A0A7S5KPF9_9CAUD</name>
<dbReference type="Proteomes" id="UP000594402">
    <property type="component" value="Segment"/>
</dbReference>
<reference evidence="1 2" key="1">
    <citation type="submission" date="2019-10" db="EMBL/GenBank/DDBJ databases">
        <title>Isolation and characterisation of a new family of globally distributed lytic roseophage, the Naomivirus.</title>
        <authorList>
            <person name="Rihtman B."/>
            <person name="Puxty R.J."/>
            <person name="Hapeshi A."/>
            <person name="Zhan Y."/>
            <person name="Michinevski S."/>
            <person name="Waterfield N.R."/>
            <person name="Chen F."/>
            <person name="Millard A.D."/>
            <person name="Scanlan D.J."/>
            <person name="Chen Y."/>
        </authorList>
    </citation>
    <scope>NUCLEOTIDE SEQUENCE [LARGE SCALE GENOMIC DNA]</scope>
</reference>
<gene>
    <name evidence="1" type="ORF">DSS3VP1_00034</name>
</gene>
<sequence>MAHISTLDSGVFSYLDIFKGNISALPAAPAAGDFAALFNGGAADTVRMPSVREFPAIGNAANITNVPVFGQKQSSQVSGQADAPTMDVTVNYVPSEMEEIENLKKQRVAFRFMMAREEVTVAEGAGATLSKENTEFYFVGVIEAVQVTPSLTDANTAVVNISIKGDFVGPATIA</sequence>
<protein>
    <submittedName>
        <fullName evidence="1">Uncharacterized protein</fullName>
    </submittedName>
</protein>
<accession>A0A7S5KPF9</accession>